<dbReference type="Pfam" id="PF10094">
    <property type="entry name" value="DUF2332"/>
    <property type="match status" value="1"/>
</dbReference>
<dbReference type="InterPro" id="IPR011200">
    <property type="entry name" value="UCP012608"/>
</dbReference>
<evidence type="ECO:0000313" key="1">
    <source>
        <dbReference type="EMBL" id="NEL56280.1"/>
    </source>
</evidence>
<dbReference type="AlphaFoldDB" id="A0A7K3WKQ3"/>
<dbReference type="Proteomes" id="UP000470470">
    <property type="component" value="Unassembled WGS sequence"/>
</dbReference>
<evidence type="ECO:0000313" key="2">
    <source>
        <dbReference type="Proteomes" id="UP000470470"/>
    </source>
</evidence>
<name>A0A7K3WKQ3_9ACTN</name>
<gene>
    <name evidence="1" type="ORF">G1H19_20115</name>
</gene>
<accession>A0A7K3WKQ3</accession>
<reference evidence="1 2" key="1">
    <citation type="submission" date="2020-02" db="EMBL/GenBank/DDBJ databases">
        <title>The whole genome sequence of CPCC 205119.</title>
        <authorList>
            <person name="Jiang Z."/>
        </authorList>
    </citation>
    <scope>NUCLEOTIDE SEQUENCE [LARGE SCALE GENOMIC DNA]</scope>
    <source>
        <strain evidence="1 2">CPCC 205119</strain>
    </source>
</reference>
<organism evidence="1 2">
    <name type="scientific">Goekera deserti</name>
    <dbReference type="NCBI Taxonomy" id="2497753"/>
    <lineage>
        <taxon>Bacteria</taxon>
        <taxon>Bacillati</taxon>
        <taxon>Actinomycetota</taxon>
        <taxon>Actinomycetes</taxon>
        <taxon>Geodermatophilales</taxon>
        <taxon>Geodermatophilaceae</taxon>
        <taxon>Goekera</taxon>
    </lineage>
</organism>
<protein>
    <submittedName>
        <fullName evidence="1">DUF2332 domain-containing protein</fullName>
    </submittedName>
</protein>
<sequence length="331" mass="34977">MKDSPAAGTAERYRDFSREAAAAHSPGYAALSTAIAEDPTVLAFLDALPPRKRQPNLFFGALRYLHGHLDDAAQLRRWVVEDADLLRATMLARATQTNEPARCTALLPLLAALPQPIGLIEVGASAGLCLYPDRYGYDYDGVPVGPPSPVHLSCATSGPVPVPAQLPTVAARVGVDLNPLDPADPDTRAWLEALIWPEHTERRERLGAALDLAAAEPAQMLRGDLLYLLPEAVAALPAGCTPVVVHTAVLTYLPPPARDDFVALVGELGVRWISQEGPQVLPGIAARLTAEVGPADFVLALDGEPVAVTAPHGGRVDWLGRAVSEAAAPAR</sequence>
<dbReference type="RefSeq" id="WP_162392330.1">
    <property type="nucleotide sequence ID" value="NZ_JAABOZ010000001.1"/>
</dbReference>
<proteinExistence type="predicted"/>
<comment type="caution">
    <text evidence="1">The sequence shown here is derived from an EMBL/GenBank/DDBJ whole genome shotgun (WGS) entry which is preliminary data.</text>
</comment>
<keyword evidence="2" id="KW-1185">Reference proteome</keyword>
<dbReference type="EMBL" id="JAAGWK010000032">
    <property type="protein sequence ID" value="NEL56280.1"/>
    <property type="molecule type" value="Genomic_DNA"/>
</dbReference>